<evidence type="ECO:0008006" key="3">
    <source>
        <dbReference type="Google" id="ProtNLM"/>
    </source>
</evidence>
<organism evidence="1 2">
    <name type="scientific">Cryptolaemus montrouzieri</name>
    <dbReference type="NCBI Taxonomy" id="559131"/>
    <lineage>
        <taxon>Eukaryota</taxon>
        <taxon>Metazoa</taxon>
        <taxon>Ecdysozoa</taxon>
        <taxon>Arthropoda</taxon>
        <taxon>Hexapoda</taxon>
        <taxon>Insecta</taxon>
        <taxon>Pterygota</taxon>
        <taxon>Neoptera</taxon>
        <taxon>Endopterygota</taxon>
        <taxon>Coleoptera</taxon>
        <taxon>Polyphaga</taxon>
        <taxon>Cucujiformia</taxon>
        <taxon>Coccinelloidea</taxon>
        <taxon>Coccinellidae</taxon>
        <taxon>Scymninae</taxon>
        <taxon>Scymnini</taxon>
        <taxon>Cryptolaemus</taxon>
    </lineage>
</organism>
<proteinExistence type="predicted"/>
<dbReference type="Proteomes" id="UP001516400">
    <property type="component" value="Unassembled WGS sequence"/>
</dbReference>
<protein>
    <recommendedName>
        <fullName evidence="3">Integrase zinc-binding domain-containing protein</fullName>
    </recommendedName>
</protein>
<accession>A0ABD2PB49</accession>
<gene>
    <name evidence="1" type="ORF">HHI36_002491</name>
</gene>
<keyword evidence="2" id="KW-1185">Reference proteome</keyword>
<dbReference type="AlphaFoldDB" id="A0ABD2PB49"/>
<evidence type="ECO:0000313" key="1">
    <source>
        <dbReference type="EMBL" id="KAL3288039.1"/>
    </source>
</evidence>
<sequence>MAIKEAVKYWQHWHRKALPGLLRSQTIVKNEYKSKKQEELGDLTYFLSQFDFEIIYHPGSEKLEADCLSKNPVSEIGQTDDETLKVVNHIKIKDIIEDQKNNKFIKNEKDKTIFKDNIYNKKSGKRNKIIISEEFSKKLIQQTHKDFCHIGINQMKTKLMPYYMEKT</sequence>
<comment type="caution">
    <text evidence="1">The sequence shown here is derived from an EMBL/GenBank/DDBJ whole genome shotgun (WGS) entry which is preliminary data.</text>
</comment>
<evidence type="ECO:0000313" key="2">
    <source>
        <dbReference type="Proteomes" id="UP001516400"/>
    </source>
</evidence>
<name>A0ABD2PB49_9CUCU</name>
<dbReference type="EMBL" id="JABFTP020000185">
    <property type="protein sequence ID" value="KAL3288039.1"/>
    <property type="molecule type" value="Genomic_DNA"/>
</dbReference>
<reference evidence="1 2" key="1">
    <citation type="journal article" date="2021" name="BMC Biol.">
        <title>Horizontally acquired antibacterial genes associated with adaptive radiation of ladybird beetles.</title>
        <authorList>
            <person name="Li H.S."/>
            <person name="Tang X.F."/>
            <person name="Huang Y.H."/>
            <person name="Xu Z.Y."/>
            <person name="Chen M.L."/>
            <person name="Du X.Y."/>
            <person name="Qiu B.Y."/>
            <person name="Chen P.T."/>
            <person name="Zhang W."/>
            <person name="Slipinski A."/>
            <person name="Escalona H.E."/>
            <person name="Waterhouse R.M."/>
            <person name="Zwick A."/>
            <person name="Pang H."/>
        </authorList>
    </citation>
    <scope>NUCLEOTIDE SEQUENCE [LARGE SCALE GENOMIC DNA]</scope>
    <source>
        <strain evidence="1">SYSU2018</strain>
    </source>
</reference>